<evidence type="ECO:0000256" key="1">
    <source>
        <dbReference type="SAM" id="MobiDB-lite"/>
    </source>
</evidence>
<dbReference type="RefSeq" id="XP_018535060.1">
    <property type="nucleotide sequence ID" value="XM_018679544.1"/>
</dbReference>
<dbReference type="AlphaFoldDB" id="A0AAJ7PPE4"/>
<feature type="region of interest" description="Disordered" evidence="1">
    <location>
        <begin position="256"/>
        <end position="321"/>
    </location>
</feature>
<dbReference type="GeneID" id="108885274"/>
<feature type="compositionally biased region" description="Basic and acidic residues" evidence="1">
    <location>
        <begin position="256"/>
        <end position="273"/>
    </location>
</feature>
<proteinExistence type="predicted"/>
<dbReference type="Proteomes" id="UP000694890">
    <property type="component" value="Linkage group LG23"/>
</dbReference>
<dbReference type="InterPro" id="IPR006578">
    <property type="entry name" value="MADF-dom"/>
</dbReference>
<dbReference type="KEGG" id="lcf:108885274"/>
<dbReference type="GO" id="GO:0005667">
    <property type="term" value="C:transcription regulator complex"/>
    <property type="evidence" value="ECO:0007669"/>
    <property type="project" value="TreeGrafter"/>
</dbReference>
<feature type="region of interest" description="Disordered" evidence="1">
    <location>
        <begin position="112"/>
        <end position="155"/>
    </location>
</feature>
<dbReference type="PROSITE" id="PS51029">
    <property type="entry name" value="MADF"/>
    <property type="match status" value="2"/>
</dbReference>
<dbReference type="Pfam" id="PF10545">
    <property type="entry name" value="MADF_DNA_bdg"/>
    <property type="match status" value="2"/>
</dbReference>
<evidence type="ECO:0000313" key="3">
    <source>
        <dbReference type="Proteomes" id="UP000694890"/>
    </source>
</evidence>
<gene>
    <name evidence="4" type="primary">wu:fb74b10</name>
</gene>
<dbReference type="SMART" id="SM00595">
    <property type="entry name" value="MADF"/>
    <property type="match status" value="2"/>
</dbReference>
<dbReference type="PANTHER" id="PTHR12243:SF67">
    <property type="entry name" value="COREPRESSOR OF PANGOLIN, ISOFORM A-RELATED"/>
    <property type="match status" value="1"/>
</dbReference>
<dbReference type="GO" id="GO:0006357">
    <property type="term" value="P:regulation of transcription by RNA polymerase II"/>
    <property type="evidence" value="ECO:0007669"/>
    <property type="project" value="TreeGrafter"/>
</dbReference>
<sequence length="415" mass="47702">MAANDVYTGRIRWSEDMEDLLVDWWQQFECLYNVSSDTYHNKAEKERCWEEIATALDLPVEEVKVRATTLRTQYSRLLKPLRSGRKSKAMTPRQKRILMSLRFLRKHVVPRSTESALDQSEQNSDDGDPESTALSLDLDSGRSHSPAESAANARTTWTVEKEDRFLELWQQHECLYNLSADKFYDKMEREKKWAEIAALLELPVEDVKTRACTLRTQYSRLVKPQGSGRKKKPLTLRQKRILRSCEFLKKHISHRSTESNLKESIKDEPRTQEDSSDSEPENTALSQDLDGGASPSPTESSSVSPPPPQLARKHSKNQNSNDMDTQKIALLQHMIDVIQETSREPQRDCEDSFGVTVAMELKRIRNPTLRNRVKRQIMTILYDALDSEQATDPVLYQSSHSFPRDDAHSITVVIP</sequence>
<evidence type="ECO:0000313" key="4">
    <source>
        <dbReference type="RefSeq" id="XP_018535060.1"/>
    </source>
</evidence>
<dbReference type="PANTHER" id="PTHR12243">
    <property type="entry name" value="MADF DOMAIN TRANSCRIPTION FACTOR"/>
    <property type="match status" value="1"/>
</dbReference>
<reference evidence="4" key="1">
    <citation type="submission" date="2025-08" db="UniProtKB">
        <authorList>
            <consortium name="RefSeq"/>
        </authorList>
    </citation>
    <scope>IDENTIFICATION</scope>
    <source>
        <tissue evidence="4">Brain</tissue>
    </source>
</reference>
<organism evidence="3 4">
    <name type="scientific">Lates calcarifer</name>
    <name type="common">Barramundi</name>
    <name type="synonym">Holocentrus calcarifer</name>
    <dbReference type="NCBI Taxonomy" id="8187"/>
    <lineage>
        <taxon>Eukaryota</taxon>
        <taxon>Metazoa</taxon>
        <taxon>Chordata</taxon>
        <taxon>Craniata</taxon>
        <taxon>Vertebrata</taxon>
        <taxon>Euteleostomi</taxon>
        <taxon>Actinopterygii</taxon>
        <taxon>Neopterygii</taxon>
        <taxon>Teleostei</taxon>
        <taxon>Neoteleostei</taxon>
        <taxon>Acanthomorphata</taxon>
        <taxon>Carangaria</taxon>
        <taxon>Carangaria incertae sedis</taxon>
        <taxon>Centropomidae</taxon>
        <taxon>Lates</taxon>
    </lineage>
</organism>
<feature type="compositionally biased region" description="Low complexity" evidence="1">
    <location>
        <begin position="294"/>
        <end position="303"/>
    </location>
</feature>
<dbReference type="GO" id="GO:0005634">
    <property type="term" value="C:nucleus"/>
    <property type="evidence" value="ECO:0007669"/>
    <property type="project" value="TreeGrafter"/>
</dbReference>
<accession>A0AAJ7PPE4</accession>
<feature type="domain" description="MADF" evidence="2">
    <location>
        <begin position="20"/>
        <end position="109"/>
    </location>
</feature>
<protein>
    <submittedName>
        <fullName evidence="4">Uncharacterized protein wu:fb74b10</fullName>
    </submittedName>
</protein>
<feature type="compositionally biased region" description="Polar residues" evidence="1">
    <location>
        <begin position="112"/>
        <end position="122"/>
    </location>
</feature>
<name>A0AAJ7PPE4_LATCA</name>
<evidence type="ECO:0000259" key="2">
    <source>
        <dbReference type="PROSITE" id="PS51029"/>
    </source>
</evidence>
<feature type="domain" description="MADF" evidence="2">
    <location>
        <begin position="164"/>
        <end position="253"/>
    </location>
</feature>
<dbReference type="InterPro" id="IPR039353">
    <property type="entry name" value="TF_Adf1"/>
</dbReference>